<gene>
    <name evidence="1" type="ORF">AS030_15295</name>
</gene>
<keyword evidence="2" id="KW-1185">Reference proteome</keyword>
<evidence type="ECO:0000313" key="2">
    <source>
        <dbReference type="Proteomes" id="UP000054099"/>
    </source>
</evidence>
<evidence type="ECO:0000313" key="1">
    <source>
        <dbReference type="EMBL" id="KSU82789.1"/>
    </source>
</evidence>
<sequence length="76" mass="8870">MKSIKINMFFSVGEGYLRRAIEAMKRSSDLDEKTFKEYDEACFVAGYLAGDGNKVTVEKNRDDWTVKILERRTKRI</sequence>
<dbReference type="EMBL" id="LNQN01000003">
    <property type="protein sequence ID" value="KSU82789.1"/>
    <property type="molecule type" value="Genomic_DNA"/>
</dbReference>
<comment type="caution">
    <text evidence="1">The sequence shown here is derived from an EMBL/GenBank/DDBJ whole genome shotgun (WGS) entry which is preliminary data.</text>
</comment>
<dbReference type="AlphaFoldDB" id="A0A0V8J730"/>
<name>A0A0V8J730_9BACL</name>
<reference evidence="1 2" key="1">
    <citation type="journal article" date="2014" name="Antonie Van Leeuwenhoek">
        <title>Fictibacillus enclensis sp. nov., isolated from marine sediment.</title>
        <authorList>
            <person name="Dastager S.G."/>
            <person name="Mawlankar R."/>
            <person name="Srinivasan K."/>
            <person name="Tang S.K."/>
            <person name="Lee J.C."/>
            <person name="Ramana V.V."/>
            <person name="Shouche Y.S."/>
        </authorList>
    </citation>
    <scope>NUCLEOTIDE SEQUENCE [LARGE SCALE GENOMIC DNA]</scope>
    <source>
        <strain evidence="1 2">NIO-1003</strain>
    </source>
</reference>
<dbReference type="RefSeq" id="WP_061972867.1">
    <property type="nucleotide sequence ID" value="NZ_FMAV01000002.1"/>
</dbReference>
<organism evidence="1 2">
    <name type="scientific">Fictibacillus enclensis</name>
    <dbReference type="NCBI Taxonomy" id="1017270"/>
    <lineage>
        <taxon>Bacteria</taxon>
        <taxon>Bacillati</taxon>
        <taxon>Bacillota</taxon>
        <taxon>Bacilli</taxon>
        <taxon>Bacillales</taxon>
        <taxon>Fictibacillaceae</taxon>
        <taxon>Fictibacillus</taxon>
    </lineage>
</organism>
<proteinExistence type="predicted"/>
<protein>
    <submittedName>
        <fullName evidence="1">Uncharacterized protein</fullName>
    </submittedName>
</protein>
<dbReference type="Proteomes" id="UP000054099">
    <property type="component" value="Unassembled WGS sequence"/>
</dbReference>
<accession>A0A0V8J730</accession>